<dbReference type="InterPro" id="IPR015422">
    <property type="entry name" value="PyrdxlP-dep_Trfase_small"/>
</dbReference>
<dbReference type="GeneID" id="57400131"/>
<sequence>MPRSRYKAVVDALARQIRSGELPPGARLPTHRELARREGVALATATRIYAELEQMGLVSGETGRGTFVRELALPPGHGVDQPGVSAGVADLNFNYPTLPGQAELLRTALRQLALSGDLEALLRYQPHAGRPHERAVVARHLRQRGLSVEAAQVLLVSGAQHGLAISLMARLRPGDVVAADALTYPGFKVLAEALHLEVVAVPAKPDGPDLDALAQLCRRRPVRALYSMPTLHNPLGWVLPLATRQRLVALAEAHDLLLIEDAAYAYLAEDPPPPLAALAPARTLYVSGLSKSLATGLRIGFVAAPEGWVPSLERSLRATTWNTPGLITALACAWLEDGTVARLEAQKRDDARARQALAAQALAGIEHLGHPASYFRWLPLPEAARADRITQALLEEGIAVSTAEPFCTAPHVPHALRVALGSVDLATLERALRRVAWVVSAAG</sequence>
<dbReference type="GO" id="GO:0003677">
    <property type="term" value="F:DNA binding"/>
    <property type="evidence" value="ECO:0007669"/>
    <property type="project" value="UniProtKB-KW"/>
</dbReference>
<dbReference type="SUPFAM" id="SSF46785">
    <property type="entry name" value="Winged helix' DNA-binding domain"/>
    <property type="match status" value="1"/>
</dbReference>
<dbReference type="InterPro" id="IPR036390">
    <property type="entry name" value="WH_DNA-bd_sf"/>
</dbReference>
<evidence type="ECO:0000256" key="5">
    <source>
        <dbReference type="ARBA" id="ARBA00023163"/>
    </source>
</evidence>
<dbReference type="InterPro" id="IPR036388">
    <property type="entry name" value="WH-like_DNA-bd_sf"/>
</dbReference>
<evidence type="ECO:0000256" key="3">
    <source>
        <dbReference type="ARBA" id="ARBA00023015"/>
    </source>
</evidence>
<keyword evidence="2" id="KW-0663">Pyridoxal phosphate</keyword>
<dbReference type="Pfam" id="PF00155">
    <property type="entry name" value="Aminotran_1_2"/>
    <property type="match status" value="1"/>
</dbReference>
<gene>
    <name evidence="7" type="ORF">PtoMrB4_49020</name>
</gene>
<keyword evidence="3" id="KW-0805">Transcription regulation</keyword>
<dbReference type="InterPro" id="IPR015421">
    <property type="entry name" value="PyrdxlP-dep_Trfase_major"/>
</dbReference>
<dbReference type="Gene3D" id="3.40.640.10">
    <property type="entry name" value="Type I PLP-dependent aspartate aminotransferase-like (Major domain)"/>
    <property type="match status" value="1"/>
</dbReference>
<dbReference type="KEGG" id="poj:PtoMrB4_49020"/>
<dbReference type="SMART" id="SM00345">
    <property type="entry name" value="HTH_GNTR"/>
    <property type="match status" value="1"/>
</dbReference>
<dbReference type="Gene3D" id="3.90.1150.10">
    <property type="entry name" value="Aspartate Aminotransferase, domain 1"/>
    <property type="match status" value="1"/>
</dbReference>
<protein>
    <submittedName>
        <fullName evidence="7">GntR family transcriptional regulator</fullName>
    </submittedName>
</protein>
<evidence type="ECO:0000256" key="4">
    <source>
        <dbReference type="ARBA" id="ARBA00023125"/>
    </source>
</evidence>
<evidence type="ECO:0000256" key="1">
    <source>
        <dbReference type="ARBA" id="ARBA00005384"/>
    </source>
</evidence>
<evidence type="ECO:0000259" key="6">
    <source>
        <dbReference type="PROSITE" id="PS50949"/>
    </source>
</evidence>
<evidence type="ECO:0000313" key="8">
    <source>
        <dbReference type="Proteomes" id="UP000501237"/>
    </source>
</evidence>
<dbReference type="PANTHER" id="PTHR46577">
    <property type="entry name" value="HTH-TYPE TRANSCRIPTIONAL REGULATORY PROTEIN GABR"/>
    <property type="match status" value="1"/>
</dbReference>
<dbReference type="Gene3D" id="1.10.10.10">
    <property type="entry name" value="Winged helix-like DNA-binding domain superfamily/Winged helix DNA-binding domain"/>
    <property type="match status" value="1"/>
</dbReference>
<keyword evidence="5" id="KW-0804">Transcription</keyword>
<feature type="domain" description="HTH gntR-type" evidence="6">
    <location>
        <begin position="3"/>
        <end position="71"/>
    </location>
</feature>
<dbReference type="CDD" id="cd00609">
    <property type="entry name" value="AAT_like"/>
    <property type="match status" value="1"/>
</dbReference>
<keyword evidence="4" id="KW-0238">DNA-binding</keyword>
<proteinExistence type="inferred from homology"/>
<organism evidence="7 8">
    <name type="scientific">Metapseudomonas otitidis</name>
    <dbReference type="NCBI Taxonomy" id="319939"/>
    <lineage>
        <taxon>Bacteria</taxon>
        <taxon>Pseudomonadati</taxon>
        <taxon>Pseudomonadota</taxon>
        <taxon>Gammaproteobacteria</taxon>
        <taxon>Pseudomonadales</taxon>
        <taxon>Pseudomonadaceae</taxon>
        <taxon>Metapseudomonas</taxon>
    </lineage>
</organism>
<dbReference type="Pfam" id="PF00392">
    <property type="entry name" value="GntR"/>
    <property type="match status" value="1"/>
</dbReference>
<dbReference type="CDD" id="cd07377">
    <property type="entry name" value="WHTH_GntR"/>
    <property type="match status" value="1"/>
</dbReference>
<dbReference type="GO" id="GO:0030170">
    <property type="term" value="F:pyridoxal phosphate binding"/>
    <property type="evidence" value="ECO:0007669"/>
    <property type="project" value="InterPro"/>
</dbReference>
<dbReference type="GO" id="GO:0003700">
    <property type="term" value="F:DNA-binding transcription factor activity"/>
    <property type="evidence" value="ECO:0007669"/>
    <property type="project" value="InterPro"/>
</dbReference>
<dbReference type="PANTHER" id="PTHR46577:SF1">
    <property type="entry name" value="HTH-TYPE TRANSCRIPTIONAL REGULATORY PROTEIN GABR"/>
    <property type="match status" value="1"/>
</dbReference>
<reference evidence="7 8" key="1">
    <citation type="journal article" date="2020" name="Microbiol. Resour. Announc.">
        <title>Complete genome sequence of Pseudomonas otitidis strain MrB4, isolated from Lake Biwa in Japan.</title>
        <authorList>
            <person name="Miyazaki K."/>
            <person name="Hase E."/>
            <person name="Maruya T."/>
        </authorList>
    </citation>
    <scope>NUCLEOTIDE SEQUENCE [LARGE SCALE GENOMIC DNA]</scope>
    <source>
        <strain evidence="7 8">MrB4</strain>
    </source>
</reference>
<evidence type="ECO:0000256" key="2">
    <source>
        <dbReference type="ARBA" id="ARBA00022898"/>
    </source>
</evidence>
<dbReference type="PROSITE" id="PS50949">
    <property type="entry name" value="HTH_GNTR"/>
    <property type="match status" value="1"/>
</dbReference>
<dbReference type="AlphaFoldDB" id="A0A679GN59"/>
<evidence type="ECO:0000313" key="7">
    <source>
        <dbReference type="EMBL" id="BCA30925.1"/>
    </source>
</evidence>
<dbReference type="InterPro" id="IPR004839">
    <property type="entry name" value="Aminotransferase_I/II_large"/>
</dbReference>
<accession>A0A679GN59</accession>
<dbReference type="RefSeq" id="WP_172434713.1">
    <property type="nucleotide sequence ID" value="NZ_AP022642.1"/>
</dbReference>
<dbReference type="InterPro" id="IPR051446">
    <property type="entry name" value="HTH_trans_reg/aminotransferase"/>
</dbReference>
<dbReference type="EMBL" id="AP022642">
    <property type="protein sequence ID" value="BCA30925.1"/>
    <property type="molecule type" value="Genomic_DNA"/>
</dbReference>
<dbReference type="InterPro" id="IPR000524">
    <property type="entry name" value="Tscrpt_reg_HTH_GntR"/>
</dbReference>
<comment type="similarity">
    <text evidence="1">In the C-terminal section; belongs to the class-I pyridoxal-phosphate-dependent aminotransferase family.</text>
</comment>
<dbReference type="SUPFAM" id="SSF53383">
    <property type="entry name" value="PLP-dependent transferases"/>
    <property type="match status" value="1"/>
</dbReference>
<dbReference type="Proteomes" id="UP000501237">
    <property type="component" value="Chromosome"/>
</dbReference>
<name>A0A679GN59_9GAMM</name>
<dbReference type="InterPro" id="IPR015424">
    <property type="entry name" value="PyrdxlP-dep_Trfase"/>
</dbReference>